<dbReference type="PANTHER" id="PTHR45639">
    <property type="entry name" value="HSC70CB, ISOFORM G-RELATED"/>
    <property type="match status" value="1"/>
</dbReference>
<dbReference type="AlphaFoldDB" id="A0A8E0VLX1"/>
<dbReference type="OrthoDB" id="6253702at2759"/>
<dbReference type="Gene3D" id="2.60.34.10">
    <property type="entry name" value="Substrate Binding Domain Of DNAk, Chain A, domain 1"/>
    <property type="match status" value="1"/>
</dbReference>
<proteinExistence type="inferred from homology"/>
<dbReference type="GO" id="GO:0005524">
    <property type="term" value="F:ATP binding"/>
    <property type="evidence" value="ECO:0007669"/>
    <property type="project" value="UniProtKB-KW"/>
</dbReference>
<accession>A0A8E0VLX1</accession>
<dbReference type="InterPro" id="IPR029048">
    <property type="entry name" value="HSP70_C_sf"/>
</dbReference>
<dbReference type="Proteomes" id="UP000728185">
    <property type="component" value="Unassembled WGS sequence"/>
</dbReference>
<dbReference type="PANTHER" id="PTHR45639:SF28">
    <property type="entry name" value="HEAT SHOCK PROTEIN-LIKE PROTEIN"/>
    <property type="match status" value="1"/>
</dbReference>
<reference evidence="4" key="1">
    <citation type="submission" date="2019-05" db="EMBL/GenBank/DDBJ databases">
        <title>Annotation for the trematode Fasciolopsis buski.</title>
        <authorList>
            <person name="Choi Y.-J."/>
        </authorList>
    </citation>
    <scope>NUCLEOTIDE SEQUENCE</scope>
    <source>
        <strain evidence="4">HT</strain>
        <tissue evidence="4">Whole worm</tissue>
    </source>
</reference>
<evidence type="ECO:0000313" key="5">
    <source>
        <dbReference type="Proteomes" id="UP000728185"/>
    </source>
</evidence>
<keyword evidence="5" id="KW-1185">Reference proteome</keyword>
<organism evidence="4 5">
    <name type="scientific">Fasciolopsis buskii</name>
    <dbReference type="NCBI Taxonomy" id="27845"/>
    <lineage>
        <taxon>Eukaryota</taxon>
        <taxon>Metazoa</taxon>
        <taxon>Spiralia</taxon>
        <taxon>Lophotrochozoa</taxon>
        <taxon>Platyhelminthes</taxon>
        <taxon>Trematoda</taxon>
        <taxon>Digenea</taxon>
        <taxon>Plagiorchiida</taxon>
        <taxon>Echinostomata</taxon>
        <taxon>Echinostomatoidea</taxon>
        <taxon>Fasciolidae</taxon>
        <taxon>Fasciolopsis</taxon>
    </lineage>
</organism>
<comment type="caution">
    <text evidence="4">The sequence shown here is derived from an EMBL/GenBank/DDBJ whole genome shotgun (WGS) entry which is preliminary data.</text>
</comment>
<dbReference type="GO" id="GO:0005634">
    <property type="term" value="C:nucleus"/>
    <property type="evidence" value="ECO:0007669"/>
    <property type="project" value="TreeGrafter"/>
</dbReference>
<evidence type="ECO:0000313" key="4">
    <source>
        <dbReference type="EMBL" id="KAA0193226.1"/>
    </source>
</evidence>
<keyword evidence="3" id="KW-0067">ATP-binding</keyword>
<dbReference type="EMBL" id="LUCM01005178">
    <property type="protein sequence ID" value="KAA0193226.1"/>
    <property type="molecule type" value="Genomic_DNA"/>
</dbReference>
<dbReference type="InterPro" id="IPR013126">
    <property type="entry name" value="Hsp_70_fam"/>
</dbReference>
<protein>
    <submittedName>
        <fullName evidence="4">Uncharacterized protein</fullName>
    </submittedName>
</protein>
<dbReference type="InterPro" id="IPR029047">
    <property type="entry name" value="HSP70_peptide-bd_sf"/>
</dbReference>
<dbReference type="Gene3D" id="1.20.1270.10">
    <property type="match status" value="1"/>
</dbReference>
<gene>
    <name evidence="4" type="ORF">FBUS_06925</name>
</gene>
<evidence type="ECO:0000256" key="3">
    <source>
        <dbReference type="ARBA" id="ARBA00022840"/>
    </source>
</evidence>
<keyword evidence="2" id="KW-0547">Nucleotide-binding</keyword>
<dbReference type="GO" id="GO:0005829">
    <property type="term" value="C:cytosol"/>
    <property type="evidence" value="ECO:0007669"/>
    <property type="project" value="TreeGrafter"/>
</dbReference>
<name>A0A8E0VLX1_9TREM</name>
<sequence>MLPRYLDWYRIHGAQFSRYPIILYWSTLDESNGSSVRITAFPEKVTYPALRWVVINLCKPFQLHAYYENPESGNEQQSTLLIGHYIIPWLPKCPSGSGLIRVGIQLDNEGKFSIFRIELIDNRSAETDTISSSVAPLNSWIETNQGNIMALEFQVHPVPLTAEEVEEFLHISKSKSVDQDETDNTEKEFAKMAIDELIRQIRSKTDDKARLAGVLTTEELCQIRALLDDSQILISKNTDDGTLHARLKKLCRVQELIEQRMCVDAEETVSPELDNASEENYAICTSIRQYLQNVQNKLQGVLKNVVTREERKRIQTVVRMIEDWLIQSSVTMDGHTCEKLLAELRRLCVPVERRIHERHVALENLDNTIRTMKRWFENQSKNGLDKTTPKTSCMQLNELRALLDIYEEWYLEQKQCPLSEEEDYSLKTAQIVAQQQALEVAWIAATEGSEFSRVNDLPIAAIRGGRRKKDYRDLLNRLRAENGSYSPHAINVFLQLQSQLDCYEQWLREQQEYQQQEQHSRNGKLDSQWTTEEIREKHQALHDVWSKLIQTMEHTCSEKATGTDESSRFDIWSQDGQKQPNTITIYINGKVSNPNLQKKRYEF</sequence>
<evidence type="ECO:0000256" key="2">
    <source>
        <dbReference type="ARBA" id="ARBA00022741"/>
    </source>
</evidence>
<comment type="similarity">
    <text evidence="1">Belongs to the heat shock protein 70 family.</text>
</comment>
<dbReference type="GO" id="GO:0140662">
    <property type="term" value="F:ATP-dependent protein folding chaperone"/>
    <property type="evidence" value="ECO:0007669"/>
    <property type="project" value="InterPro"/>
</dbReference>
<evidence type="ECO:0000256" key="1">
    <source>
        <dbReference type="ARBA" id="ARBA00007381"/>
    </source>
</evidence>
<dbReference type="SUPFAM" id="SSF100934">
    <property type="entry name" value="Heat shock protein 70kD (HSP70), C-terminal subdomain"/>
    <property type="match status" value="1"/>
</dbReference>